<feature type="transmembrane region" description="Helical" evidence="15">
    <location>
        <begin position="52"/>
        <end position="79"/>
    </location>
</feature>
<dbReference type="GO" id="GO:0009881">
    <property type="term" value="F:photoreceptor activity"/>
    <property type="evidence" value="ECO:0007669"/>
    <property type="project" value="UniProtKB-KW"/>
</dbReference>
<evidence type="ECO:0000256" key="14">
    <source>
        <dbReference type="ARBA" id="ARBA00023305"/>
    </source>
</evidence>
<reference evidence="17" key="1">
    <citation type="journal article" date="2017" name="Sci. Rep.">
        <title>Overcoming the loss of blue sensitivity through opsin duplication in the largest animal group, beetles.</title>
        <authorList>
            <person name="Sharkey C.R."/>
            <person name="Fujimoto M.S."/>
            <person name="Lord N.P."/>
            <person name="Shin S."/>
            <person name="McKenna D.D."/>
            <person name="Suvorov A."/>
            <person name="Martin G.J."/>
            <person name="Bybee S.M."/>
        </authorList>
    </citation>
    <scope>NUCLEOTIDE SEQUENCE</scope>
</reference>
<feature type="transmembrane region" description="Helical" evidence="15">
    <location>
        <begin position="91"/>
        <end position="117"/>
    </location>
</feature>
<comment type="caution">
    <text evidence="15">Lacks conserved residue(s) required for the propagation of feature annotation.</text>
</comment>
<keyword evidence="7 15" id="KW-0157">Chromophore</keyword>
<dbReference type="SUPFAM" id="SSF81321">
    <property type="entry name" value="Family A G protein-coupled receptor-like"/>
    <property type="match status" value="1"/>
</dbReference>
<keyword evidence="10" id="KW-1015">Disulfide bond</keyword>
<sequence>MANLLSFYDSKEMAWGQTIQRGNNMTVVDKVLPDMLSMISPYWYQFPPLNPLWHGILGFVIAVLGFISVTGNFMVIYIFNSTKALRTPSNMLVVNLAFSDFCMMICMCPIMVINCYYETWVFGPLMCELYGMTGSLFGCVSIWTMCVIAIDRYNVIVKGISGTPLTNKRAMLWLFLVWAFSLLWTVLPMIGWNRYVPEGNMTACGTDYLSKEWVHRSYILVYSIFVYFLPLFGIIYSYFFILKAVSAHEKSMREQAKKMNVASLRTTDSAKTSTEHKLAKVALTTIALWFFAWTPYLIVNFVGVFEAAPISPLNSIWSSVFAKANAVYNPIVYAISHPKYRAALEKKFPTLACASPAPTEDDVQSVATGVTATTVNTNETQA</sequence>
<evidence type="ECO:0000256" key="6">
    <source>
        <dbReference type="ARBA" id="ARBA00022989"/>
    </source>
</evidence>
<dbReference type="InterPro" id="IPR001391">
    <property type="entry name" value="Opsin_lateye"/>
</dbReference>
<protein>
    <submittedName>
        <fullName evidence="17">Long wavelength sensitive opsin 2</fullName>
    </submittedName>
</protein>
<keyword evidence="2 15" id="KW-0600">Photoreceptor protein</keyword>
<evidence type="ECO:0000256" key="10">
    <source>
        <dbReference type="ARBA" id="ARBA00023157"/>
    </source>
</evidence>
<dbReference type="PRINTS" id="PR00578">
    <property type="entry name" value="OPSINLTRLEYE"/>
</dbReference>
<comment type="similarity">
    <text evidence="15">Belongs to the G-protein coupled receptor 1 family. Opsin subfamily.</text>
</comment>
<feature type="transmembrane region" description="Helical" evidence="15">
    <location>
        <begin position="219"/>
        <end position="242"/>
    </location>
</feature>
<keyword evidence="13 15" id="KW-0807">Transducer</keyword>
<dbReference type="CDD" id="cd15079">
    <property type="entry name" value="7tmA_photoreceptors_insect"/>
    <property type="match status" value="1"/>
</dbReference>
<dbReference type="InterPro" id="IPR017452">
    <property type="entry name" value="GPCR_Rhodpsn_7TM"/>
</dbReference>
<dbReference type="PROSITE" id="PS00238">
    <property type="entry name" value="OPSIN"/>
    <property type="match status" value="1"/>
</dbReference>
<feature type="transmembrane region" description="Helical" evidence="15">
    <location>
        <begin position="171"/>
        <end position="192"/>
    </location>
</feature>
<evidence type="ECO:0000256" key="5">
    <source>
        <dbReference type="ARBA" id="ARBA00022925"/>
    </source>
</evidence>
<dbReference type="InterPro" id="IPR027430">
    <property type="entry name" value="Retinal_BS"/>
</dbReference>
<keyword evidence="8 15" id="KW-0297">G-protein coupled receptor</keyword>
<keyword evidence="14" id="KW-0844">Vision</keyword>
<evidence type="ECO:0000256" key="12">
    <source>
        <dbReference type="ARBA" id="ARBA00023180"/>
    </source>
</evidence>
<dbReference type="GO" id="GO:0004930">
    <property type="term" value="F:G protein-coupled receptor activity"/>
    <property type="evidence" value="ECO:0007669"/>
    <property type="project" value="UniProtKB-KW"/>
</dbReference>
<evidence type="ECO:0000256" key="7">
    <source>
        <dbReference type="ARBA" id="ARBA00022991"/>
    </source>
</evidence>
<keyword evidence="12" id="KW-0325">Glycoprotein</keyword>
<dbReference type="PRINTS" id="PR00237">
    <property type="entry name" value="GPCRRHODOPSN"/>
</dbReference>
<dbReference type="GO" id="GO:0016020">
    <property type="term" value="C:membrane"/>
    <property type="evidence" value="ECO:0007669"/>
    <property type="project" value="UniProtKB-SubCell"/>
</dbReference>
<organism evidence="17">
    <name type="scientific">Mengenilla moldrzyki</name>
    <name type="common">Twisted-wing parasite</name>
    <dbReference type="NCBI Taxonomy" id="1155016"/>
    <lineage>
        <taxon>Eukaryota</taxon>
        <taxon>Metazoa</taxon>
        <taxon>Ecdysozoa</taxon>
        <taxon>Arthropoda</taxon>
        <taxon>Hexapoda</taxon>
        <taxon>Insecta</taxon>
        <taxon>Pterygota</taxon>
        <taxon>Neoptera</taxon>
        <taxon>Endopterygota</taxon>
        <taxon>Strepsiptera</taxon>
        <taxon>Mengenillidia</taxon>
        <taxon>Mengenillidae</taxon>
        <taxon>Mengenilla</taxon>
    </lineage>
</organism>
<dbReference type="AlphaFoldDB" id="A0A1P8SFF3"/>
<evidence type="ECO:0000256" key="3">
    <source>
        <dbReference type="ARBA" id="ARBA00022606"/>
    </source>
</evidence>
<dbReference type="InterPro" id="IPR050125">
    <property type="entry name" value="GPCR_opsins"/>
</dbReference>
<evidence type="ECO:0000256" key="1">
    <source>
        <dbReference type="ARBA" id="ARBA00004141"/>
    </source>
</evidence>
<proteinExistence type="evidence at transcript level"/>
<dbReference type="PROSITE" id="PS50262">
    <property type="entry name" value="G_PROTEIN_RECEP_F1_2"/>
    <property type="match status" value="1"/>
</dbReference>
<keyword evidence="4 15" id="KW-0812">Transmembrane</keyword>
<keyword evidence="3 15" id="KW-0716">Sensory transduction</keyword>
<dbReference type="GO" id="GO:0007601">
    <property type="term" value="P:visual perception"/>
    <property type="evidence" value="ECO:0007669"/>
    <property type="project" value="UniProtKB-KW"/>
</dbReference>
<name>A0A1P8SFF3_MENMO</name>
<feature type="transmembrane region" description="Helical" evidence="15">
    <location>
        <begin position="129"/>
        <end position="150"/>
    </location>
</feature>
<keyword evidence="9 15" id="KW-0472">Membrane</keyword>
<feature type="transmembrane region" description="Helical" evidence="15">
    <location>
        <begin position="281"/>
        <end position="305"/>
    </location>
</feature>
<dbReference type="InterPro" id="IPR001760">
    <property type="entry name" value="Opsin"/>
</dbReference>
<evidence type="ECO:0000256" key="4">
    <source>
        <dbReference type="ARBA" id="ARBA00022692"/>
    </source>
</evidence>
<evidence type="ECO:0000256" key="9">
    <source>
        <dbReference type="ARBA" id="ARBA00023136"/>
    </source>
</evidence>
<evidence type="ECO:0000256" key="8">
    <source>
        <dbReference type="ARBA" id="ARBA00023040"/>
    </source>
</evidence>
<evidence type="ECO:0000256" key="15">
    <source>
        <dbReference type="RuleBase" id="RU004951"/>
    </source>
</evidence>
<dbReference type="PANTHER" id="PTHR24240">
    <property type="entry name" value="OPSIN"/>
    <property type="match status" value="1"/>
</dbReference>
<accession>A0A1P8SFF3</accession>
<dbReference type="InterPro" id="IPR000276">
    <property type="entry name" value="GPCR_Rhodpsn"/>
</dbReference>
<dbReference type="FunFam" id="1.20.1070.10:FF:000044">
    <property type="entry name" value="Opsin, ultraviolet-sensitive"/>
    <property type="match status" value="1"/>
</dbReference>
<keyword evidence="11 15" id="KW-0675">Receptor</keyword>
<evidence type="ECO:0000313" key="17">
    <source>
        <dbReference type="EMBL" id="APY20624.1"/>
    </source>
</evidence>
<dbReference type="PRINTS" id="PR00238">
    <property type="entry name" value="OPSIN"/>
</dbReference>
<evidence type="ECO:0000256" key="11">
    <source>
        <dbReference type="ARBA" id="ARBA00023170"/>
    </source>
</evidence>
<dbReference type="Gene3D" id="1.20.1070.10">
    <property type="entry name" value="Rhodopsin 7-helix transmembrane proteins"/>
    <property type="match status" value="1"/>
</dbReference>
<feature type="domain" description="G-protein coupled receptors family 1 profile" evidence="16">
    <location>
        <begin position="71"/>
        <end position="333"/>
    </location>
</feature>
<comment type="subcellular location">
    <subcellularLocation>
        <location evidence="1 15">Membrane</location>
        <topology evidence="1 15">Multi-pass membrane protein</topology>
    </subcellularLocation>
</comment>
<dbReference type="Pfam" id="PF00001">
    <property type="entry name" value="7tm_1"/>
    <property type="match status" value="1"/>
</dbReference>
<evidence type="ECO:0000256" key="2">
    <source>
        <dbReference type="ARBA" id="ARBA00022543"/>
    </source>
</evidence>
<evidence type="ECO:0000259" key="16">
    <source>
        <dbReference type="PROSITE" id="PS50262"/>
    </source>
</evidence>
<evidence type="ECO:0000256" key="13">
    <source>
        <dbReference type="ARBA" id="ARBA00023224"/>
    </source>
</evidence>
<dbReference type="PROSITE" id="PS00237">
    <property type="entry name" value="G_PROTEIN_RECEP_F1_1"/>
    <property type="match status" value="1"/>
</dbReference>
<dbReference type="EMBL" id="KY368316">
    <property type="protein sequence ID" value="APY20624.1"/>
    <property type="molecule type" value="mRNA"/>
</dbReference>
<keyword evidence="6 15" id="KW-1133">Transmembrane helix</keyword>
<keyword evidence="5 15" id="KW-0681">Retinal protein</keyword>
<dbReference type="GO" id="GO:0007602">
    <property type="term" value="P:phototransduction"/>
    <property type="evidence" value="ECO:0007669"/>
    <property type="project" value="UniProtKB-KW"/>
</dbReference>